<dbReference type="Pfam" id="PF08327">
    <property type="entry name" value="AHSA1"/>
    <property type="match status" value="1"/>
</dbReference>
<dbReference type="AlphaFoldDB" id="A0A2V2YY47"/>
<evidence type="ECO:0000313" key="3">
    <source>
        <dbReference type="EMBL" id="PWW05220.1"/>
    </source>
</evidence>
<dbReference type="RefSeq" id="WP_110043746.1">
    <property type="nucleotide sequence ID" value="NZ_CP054612.1"/>
</dbReference>
<dbReference type="InterPro" id="IPR023393">
    <property type="entry name" value="START-like_dom_sf"/>
</dbReference>
<sequence>MIELRYELYVGAPMERVWDLFIQPEGTKAILFGSVLESTFEIGSPYRYVGPGNDGDETIHVYGTVLAFEPNRFMSYTEHPGPTYRENHAELETRVSLTLESVGATTKLTLVNDQWPDNHPSYENTKQSWPMILSNLKTLAETGKTLDFGW</sequence>
<evidence type="ECO:0000313" key="4">
    <source>
        <dbReference type="Proteomes" id="UP000246635"/>
    </source>
</evidence>
<protein>
    <submittedName>
        <fullName evidence="3">Uncharacterized protein YndB with AHSA1/START domain</fullName>
    </submittedName>
</protein>
<accession>A0A2V2YY47</accession>
<comment type="similarity">
    <text evidence="1">Belongs to the AHA1 family.</text>
</comment>
<evidence type="ECO:0000256" key="1">
    <source>
        <dbReference type="ARBA" id="ARBA00006817"/>
    </source>
</evidence>
<dbReference type="InterPro" id="IPR013538">
    <property type="entry name" value="ASHA1/2-like_C"/>
</dbReference>
<name>A0A2V2YY47_9BACL</name>
<reference evidence="3 4" key="1">
    <citation type="submission" date="2018-05" db="EMBL/GenBank/DDBJ databases">
        <title>Genomic Encyclopedia of Type Strains, Phase III (KMG-III): the genomes of soil and plant-associated and newly described type strains.</title>
        <authorList>
            <person name="Whitman W."/>
        </authorList>
    </citation>
    <scope>NUCLEOTIDE SEQUENCE [LARGE SCALE GENOMIC DNA]</scope>
    <source>
        <strain evidence="3 4">CECT 5696</strain>
    </source>
</reference>
<organism evidence="3 4">
    <name type="scientific">Paenibacillus cellulosilyticus</name>
    <dbReference type="NCBI Taxonomy" id="375489"/>
    <lineage>
        <taxon>Bacteria</taxon>
        <taxon>Bacillati</taxon>
        <taxon>Bacillota</taxon>
        <taxon>Bacilli</taxon>
        <taxon>Bacillales</taxon>
        <taxon>Paenibacillaceae</taxon>
        <taxon>Paenibacillus</taxon>
    </lineage>
</organism>
<gene>
    <name evidence="3" type="ORF">DFQ01_105204</name>
</gene>
<feature type="domain" description="Activator of Hsp90 ATPase homologue 1/2-like C-terminal" evidence="2">
    <location>
        <begin position="12"/>
        <end position="140"/>
    </location>
</feature>
<keyword evidence="4" id="KW-1185">Reference proteome</keyword>
<dbReference type="Gene3D" id="3.30.530.20">
    <property type="match status" value="1"/>
</dbReference>
<dbReference type="SUPFAM" id="SSF55961">
    <property type="entry name" value="Bet v1-like"/>
    <property type="match status" value="1"/>
</dbReference>
<dbReference type="Proteomes" id="UP000246635">
    <property type="component" value="Unassembled WGS sequence"/>
</dbReference>
<comment type="caution">
    <text evidence="3">The sequence shown here is derived from an EMBL/GenBank/DDBJ whole genome shotgun (WGS) entry which is preliminary data.</text>
</comment>
<proteinExistence type="inferred from homology"/>
<dbReference type="OrthoDB" id="9800600at2"/>
<evidence type="ECO:0000259" key="2">
    <source>
        <dbReference type="Pfam" id="PF08327"/>
    </source>
</evidence>
<dbReference type="EMBL" id="QGTQ01000005">
    <property type="protein sequence ID" value="PWW05220.1"/>
    <property type="molecule type" value="Genomic_DNA"/>
</dbReference>